<comment type="similarity">
    <text evidence="1 4">Belongs to the bacterial ribosomal protein bL12 family.</text>
</comment>
<comment type="function">
    <text evidence="4">Forms part of the ribosomal stalk which helps the ribosome interact with GTP-bound translation factors. Is thus essential for accurate translation.</text>
</comment>
<dbReference type="InterPro" id="IPR036235">
    <property type="entry name" value="Ribosomal_bL12_oligo_N_sf"/>
</dbReference>
<evidence type="ECO:0000313" key="7">
    <source>
        <dbReference type="EMBL" id="ASD29742.1"/>
    </source>
</evidence>
<dbReference type="AlphaFoldDB" id="A0AAC9T349"/>
<dbReference type="SUPFAM" id="SSF48300">
    <property type="entry name" value="Ribosomal protein L7/12, oligomerisation (N-terminal) domain"/>
    <property type="match status" value="1"/>
</dbReference>
<gene>
    <name evidence="4" type="primary">rplL</name>
    <name evidence="7" type="ORF">CEG42_00560</name>
</gene>
<protein>
    <recommendedName>
        <fullName evidence="4">Large ribosomal subunit protein bL12</fullName>
    </recommendedName>
</protein>
<dbReference type="Gene3D" id="3.30.1390.10">
    <property type="match status" value="1"/>
</dbReference>
<evidence type="ECO:0000313" key="8">
    <source>
        <dbReference type="Proteomes" id="UP000197054"/>
    </source>
</evidence>
<dbReference type="HAMAP" id="MF_00368">
    <property type="entry name" value="Ribosomal_bL12"/>
    <property type="match status" value="1"/>
</dbReference>
<reference evidence="7 8" key="1">
    <citation type="submission" date="2017-06" db="EMBL/GenBank/DDBJ databases">
        <title>Genome Sequencing and Comparative Genomics Analysis of Five Ureaplasma Urealyticums with Different Drug Resistance.</title>
        <authorList>
            <person name="Ma L."/>
            <person name="Jia T."/>
        </authorList>
    </citation>
    <scope>NUCLEOTIDE SEQUENCE [LARGE SCALE GENOMIC DNA]</scope>
    <source>
        <strain evidence="8">hebnu uu3</strain>
    </source>
</reference>
<proteinExistence type="inferred from homology"/>
<organism evidence="7 8">
    <name type="scientific">Ureaplasma parvum</name>
    <name type="common">Ureaplasma urealyticum biotype 1</name>
    <dbReference type="NCBI Taxonomy" id="134821"/>
    <lineage>
        <taxon>Bacteria</taxon>
        <taxon>Bacillati</taxon>
        <taxon>Mycoplasmatota</taxon>
        <taxon>Mycoplasmoidales</taxon>
        <taxon>Mycoplasmoidaceae</taxon>
        <taxon>Ureaplasma</taxon>
    </lineage>
</organism>
<dbReference type="GO" id="GO:0003735">
    <property type="term" value="F:structural constituent of ribosome"/>
    <property type="evidence" value="ECO:0007669"/>
    <property type="project" value="InterPro"/>
</dbReference>
<dbReference type="GO" id="GO:0022625">
    <property type="term" value="C:cytosolic large ribosomal subunit"/>
    <property type="evidence" value="ECO:0007669"/>
    <property type="project" value="TreeGrafter"/>
</dbReference>
<dbReference type="GeneID" id="29672193"/>
<dbReference type="Pfam" id="PF00542">
    <property type="entry name" value="Ribosomal_L12"/>
    <property type="match status" value="1"/>
</dbReference>
<feature type="domain" description="Large ribosomal subunit protein bL12 C-terminal" evidence="5">
    <location>
        <begin position="56"/>
        <end position="120"/>
    </location>
</feature>
<dbReference type="Pfam" id="PF16320">
    <property type="entry name" value="Ribosomal_L12_N"/>
    <property type="match status" value="1"/>
</dbReference>
<evidence type="ECO:0000259" key="6">
    <source>
        <dbReference type="Pfam" id="PF16320"/>
    </source>
</evidence>
<dbReference type="Proteomes" id="UP000197054">
    <property type="component" value="Chromosome"/>
</dbReference>
<evidence type="ECO:0000256" key="4">
    <source>
        <dbReference type="HAMAP-Rule" id="MF_00368"/>
    </source>
</evidence>
<name>A0AAC9T349_UREPR</name>
<dbReference type="InterPro" id="IPR014719">
    <property type="entry name" value="Ribosomal_bL12_C/ClpS-like"/>
</dbReference>
<dbReference type="SMR" id="A0AAC9T349"/>
<keyword evidence="3 4" id="KW-0687">Ribonucleoprotein</keyword>
<dbReference type="GO" id="GO:0003729">
    <property type="term" value="F:mRNA binding"/>
    <property type="evidence" value="ECO:0007669"/>
    <property type="project" value="TreeGrafter"/>
</dbReference>
<dbReference type="InterPro" id="IPR008932">
    <property type="entry name" value="Ribosomal_bL12_oligo"/>
</dbReference>
<sequence length="121" mass="12711">MSKLTIEQFIAAIKEMSMLELNDLVKAIETEFGVSAAAPVAAAAAPVAAEAPTEVTIKLVEAGTNKVGVIKLIREITGLGLMEAKTAAETAGSVIKEDVKTEEANEIKKKFDELGAKVQLV</sequence>
<dbReference type="EMBL" id="CP021991">
    <property type="protein sequence ID" value="ASD29742.1"/>
    <property type="molecule type" value="Genomic_DNA"/>
</dbReference>
<dbReference type="FunFam" id="3.30.1390.10:FF:000001">
    <property type="entry name" value="50S ribosomal protein L7/L12"/>
    <property type="match status" value="1"/>
</dbReference>
<accession>A0AAC9T349</accession>
<dbReference type="PANTHER" id="PTHR45987:SF4">
    <property type="entry name" value="LARGE RIBOSOMAL SUBUNIT PROTEIN BL12M"/>
    <property type="match status" value="1"/>
</dbReference>
<dbReference type="GO" id="GO:0006412">
    <property type="term" value="P:translation"/>
    <property type="evidence" value="ECO:0007669"/>
    <property type="project" value="UniProtKB-UniRule"/>
</dbReference>
<evidence type="ECO:0000256" key="2">
    <source>
        <dbReference type="ARBA" id="ARBA00022980"/>
    </source>
</evidence>
<dbReference type="Gene3D" id="1.20.5.710">
    <property type="entry name" value="Single helix bin"/>
    <property type="match status" value="1"/>
</dbReference>
<dbReference type="CDD" id="cd00387">
    <property type="entry name" value="Ribosomal_L7_L12"/>
    <property type="match status" value="1"/>
</dbReference>
<dbReference type="SUPFAM" id="SSF54736">
    <property type="entry name" value="ClpS-like"/>
    <property type="match status" value="1"/>
</dbReference>
<dbReference type="PANTHER" id="PTHR45987">
    <property type="entry name" value="39S RIBOSOMAL PROTEIN L12"/>
    <property type="match status" value="1"/>
</dbReference>
<keyword evidence="2 4" id="KW-0689">Ribosomal protein</keyword>
<evidence type="ECO:0000256" key="3">
    <source>
        <dbReference type="ARBA" id="ARBA00023274"/>
    </source>
</evidence>
<dbReference type="NCBIfam" id="TIGR00855">
    <property type="entry name" value="L12"/>
    <property type="match status" value="1"/>
</dbReference>
<evidence type="ECO:0000256" key="1">
    <source>
        <dbReference type="ARBA" id="ARBA00007197"/>
    </source>
</evidence>
<dbReference type="InterPro" id="IPR000206">
    <property type="entry name" value="Ribosomal_bL12"/>
</dbReference>
<evidence type="ECO:0000259" key="5">
    <source>
        <dbReference type="Pfam" id="PF00542"/>
    </source>
</evidence>
<dbReference type="RefSeq" id="WP_006688489.1">
    <property type="nucleotide sequence ID" value="NZ_CAUPLA010000001.1"/>
</dbReference>
<dbReference type="InterPro" id="IPR013823">
    <property type="entry name" value="Ribosomal_bL12_C"/>
</dbReference>
<dbReference type="OMA" id="LEDKWGV"/>
<comment type="subunit">
    <text evidence="4">Homodimer. Part of the ribosomal stalk of the 50S ribosomal subunit. Forms a multimeric L10(L12)X complex, where L10 forms an elongated spine to which 2 to 4 L12 dimers bind in a sequential fashion. Binds GTP-bound translation factors.</text>
</comment>
<feature type="domain" description="Large ribosomal subunit protein bL12 oligomerization" evidence="6">
    <location>
        <begin position="5"/>
        <end position="51"/>
    </location>
</feature>